<keyword evidence="8" id="KW-1185">Reference proteome</keyword>
<name>A0AAV8VV08_9CUCU</name>
<evidence type="ECO:0000256" key="4">
    <source>
        <dbReference type="PIRSR" id="PIRSR600514-1"/>
    </source>
</evidence>
<keyword evidence="3" id="KW-0326">Glycosidase</keyword>
<proteinExistence type="inferred from homology"/>
<feature type="active site" description="Proton donor" evidence="4">
    <location>
        <position position="174"/>
    </location>
</feature>
<dbReference type="Gene3D" id="3.20.20.80">
    <property type="entry name" value="Glycosidases"/>
    <property type="match status" value="1"/>
</dbReference>
<comment type="similarity">
    <text evidence="1">Belongs to the glycosyl hydrolase 39 family.</text>
</comment>
<evidence type="ECO:0000259" key="6">
    <source>
        <dbReference type="Pfam" id="PF01229"/>
    </source>
</evidence>
<gene>
    <name evidence="7" type="ORF">NQ315_011472</name>
</gene>
<dbReference type="InterPro" id="IPR049166">
    <property type="entry name" value="GH39_cat"/>
</dbReference>
<dbReference type="InterPro" id="IPR000514">
    <property type="entry name" value="Glyco_hydro_39"/>
</dbReference>
<keyword evidence="2" id="KW-0378">Hydrolase</keyword>
<dbReference type="SUPFAM" id="SSF51011">
    <property type="entry name" value="Glycosyl hydrolase domain"/>
    <property type="match status" value="1"/>
</dbReference>
<feature type="signal peptide" evidence="5">
    <location>
        <begin position="1"/>
        <end position="23"/>
    </location>
</feature>
<dbReference type="PANTHER" id="PTHR12631">
    <property type="entry name" value="ALPHA-L-IDURONIDASE"/>
    <property type="match status" value="1"/>
</dbReference>
<keyword evidence="5" id="KW-0732">Signal</keyword>
<dbReference type="PROSITE" id="PS01027">
    <property type="entry name" value="GLYCOSYL_HYDROL_F39"/>
    <property type="match status" value="1"/>
</dbReference>
<dbReference type="Gene3D" id="2.60.40.10">
    <property type="entry name" value="Immunoglobulins"/>
    <property type="match status" value="1"/>
</dbReference>
<evidence type="ECO:0000313" key="7">
    <source>
        <dbReference type="EMBL" id="KAJ8918019.1"/>
    </source>
</evidence>
<sequence>MLFVFYIFLEIAVLCVCDVKVNTINIDVNPSNVTKFYHFWKSTGFCPPDPKENVPTYLLSDEQKRNIALIGSLPNNGIKYVRIHWLLNLLTTQSENHGGGSGGYNFTHMDAFLSYLNQNSLIPAFELMGSPTAHLKFGKSGLFWEQLVQTIAKRYIRKFGAEQVSKWRFETWNEPDLKGYNILNFTLPEYLDYVEGCSSGLKNAFSGSKSKWKLGGPAGLFREKKHPLCWGILEACNRLGVTRCPLRFISFHRKGDGTALGLLNGTMELLDVFGARFPGLRNMAVANDEADIEADWSKSLDWRGDVRYAVMVVKVIAGFFQSIGQGRKLKIEVLSNDNGFLNYHPYYFTQRTLFARFQMNATVPRHSQFIRKPVYSAMSLLSLLGDEYFLAEAEQPDPLLTVVATRRKRGKQSFVSVVLAYGNETRSDEGTAVIINVLFGNLPPEGEWKFSIYRLDNVRTNPYEVWRASGRPAFPSRYQRRKMREAEEPKRLVDPTRVTNAPLNVTLKLTIPSLHLIDLCSKSKNYPETVTSVTILNVTWNEVLITWRYKSKCTTCIRTFVVENRAKCSGNGHFNRINPTDTIFLSFHHVGKGTRALIIFDCSAGTRAGRFFLAAH</sequence>
<dbReference type="InterPro" id="IPR051923">
    <property type="entry name" value="Glycosyl_Hydrolase_39"/>
</dbReference>
<evidence type="ECO:0000256" key="5">
    <source>
        <dbReference type="SAM" id="SignalP"/>
    </source>
</evidence>
<dbReference type="InterPro" id="IPR049165">
    <property type="entry name" value="GH39_as"/>
</dbReference>
<reference evidence="7 8" key="1">
    <citation type="journal article" date="2023" name="Insect Mol. Biol.">
        <title>Genome sequencing provides insights into the evolution of gene families encoding plant cell wall-degrading enzymes in longhorned beetles.</title>
        <authorList>
            <person name="Shin N.R."/>
            <person name="Okamura Y."/>
            <person name="Kirsch R."/>
            <person name="Pauchet Y."/>
        </authorList>
    </citation>
    <scope>NUCLEOTIDE SEQUENCE [LARGE SCALE GENOMIC DNA]</scope>
    <source>
        <strain evidence="7">EAD_L_NR</strain>
    </source>
</reference>
<evidence type="ECO:0000313" key="8">
    <source>
        <dbReference type="Proteomes" id="UP001159042"/>
    </source>
</evidence>
<dbReference type="InterPro" id="IPR013783">
    <property type="entry name" value="Ig-like_fold"/>
</dbReference>
<dbReference type="GO" id="GO:0003940">
    <property type="term" value="F:L-iduronidase activity"/>
    <property type="evidence" value="ECO:0007669"/>
    <property type="project" value="TreeGrafter"/>
</dbReference>
<accession>A0AAV8VV08</accession>
<dbReference type="Pfam" id="PF01229">
    <property type="entry name" value="Glyco_hydro_39"/>
    <property type="match status" value="1"/>
</dbReference>
<evidence type="ECO:0000256" key="2">
    <source>
        <dbReference type="ARBA" id="ARBA00022801"/>
    </source>
</evidence>
<dbReference type="AlphaFoldDB" id="A0AAV8VV08"/>
<dbReference type="PRINTS" id="PR00745">
    <property type="entry name" value="GLHYDRLASE39"/>
</dbReference>
<evidence type="ECO:0000256" key="3">
    <source>
        <dbReference type="ARBA" id="ARBA00023295"/>
    </source>
</evidence>
<dbReference type="InterPro" id="IPR017853">
    <property type="entry name" value="GH"/>
</dbReference>
<feature type="domain" description="Glycosyl hydrolases family 39 N-terminal catalytic" evidence="6">
    <location>
        <begin position="31"/>
        <end position="493"/>
    </location>
</feature>
<comment type="caution">
    <text evidence="7">The sequence shown here is derived from an EMBL/GenBank/DDBJ whole genome shotgun (WGS) entry which is preliminary data.</text>
</comment>
<dbReference type="SUPFAM" id="SSF51445">
    <property type="entry name" value="(Trans)glycosidases"/>
    <property type="match status" value="1"/>
</dbReference>
<organism evidence="7 8">
    <name type="scientific">Exocentrus adspersus</name>
    <dbReference type="NCBI Taxonomy" id="1586481"/>
    <lineage>
        <taxon>Eukaryota</taxon>
        <taxon>Metazoa</taxon>
        <taxon>Ecdysozoa</taxon>
        <taxon>Arthropoda</taxon>
        <taxon>Hexapoda</taxon>
        <taxon>Insecta</taxon>
        <taxon>Pterygota</taxon>
        <taxon>Neoptera</taxon>
        <taxon>Endopterygota</taxon>
        <taxon>Coleoptera</taxon>
        <taxon>Polyphaga</taxon>
        <taxon>Cucujiformia</taxon>
        <taxon>Chrysomeloidea</taxon>
        <taxon>Cerambycidae</taxon>
        <taxon>Lamiinae</taxon>
        <taxon>Acanthocinini</taxon>
        <taxon>Exocentrus</taxon>
    </lineage>
</organism>
<dbReference type="Gene3D" id="2.60.40.1500">
    <property type="entry name" value="Glycosyl hydrolase domain, family 39"/>
    <property type="match status" value="1"/>
</dbReference>
<dbReference type="GO" id="GO:0005975">
    <property type="term" value="P:carbohydrate metabolic process"/>
    <property type="evidence" value="ECO:0007669"/>
    <property type="project" value="InterPro"/>
</dbReference>
<evidence type="ECO:0000256" key="1">
    <source>
        <dbReference type="ARBA" id="ARBA00008875"/>
    </source>
</evidence>
<dbReference type="Proteomes" id="UP001159042">
    <property type="component" value="Unassembled WGS sequence"/>
</dbReference>
<dbReference type="EMBL" id="JANEYG010000028">
    <property type="protein sequence ID" value="KAJ8918019.1"/>
    <property type="molecule type" value="Genomic_DNA"/>
</dbReference>
<dbReference type="PANTHER" id="PTHR12631:SF8">
    <property type="entry name" value="ALPHA-L-IDURONIDASE"/>
    <property type="match status" value="1"/>
</dbReference>
<dbReference type="FunFam" id="3.20.20.80:FF:000245">
    <property type="entry name" value="Histone H2B"/>
    <property type="match status" value="1"/>
</dbReference>
<protein>
    <recommendedName>
        <fullName evidence="6">Glycosyl hydrolases family 39 N-terminal catalytic domain-containing protein</fullName>
    </recommendedName>
</protein>
<feature type="chain" id="PRO_5043911323" description="Glycosyl hydrolases family 39 N-terminal catalytic domain-containing protein" evidence="5">
    <location>
        <begin position="24"/>
        <end position="616"/>
    </location>
</feature>